<feature type="compositionally biased region" description="Basic residues" evidence="1">
    <location>
        <begin position="86"/>
        <end position="102"/>
    </location>
</feature>
<evidence type="ECO:0000256" key="1">
    <source>
        <dbReference type="SAM" id="MobiDB-lite"/>
    </source>
</evidence>
<reference evidence="2" key="1">
    <citation type="journal article" date="2023" name="Plant J.">
        <title>Genome sequences and population genomics provide insights into the demographic history, inbreeding, and mutation load of two 'living fossil' tree species of Dipteronia.</title>
        <authorList>
            <person name="Feng Y."/>
            <person name="Comes H.P."/>
            <person name="Chen J."/>
            <person name="Zhu S."/>
            <person name="Lu R."/>
            <person name="Zhang X."/>
            <person name="Li P."/>
            <person name="Qiu J."/>
            <person name="Olsen K.M."/>
            <person name="Qiu Y."/>
        </authorList>
    </citation>
    <scope>NUCLEOTIDE SEQUENCE</scope>
    <source>
        <strain evidence="2">NBL</strain>
    </source>
</reference>
<protein>
    <submittedName>
        <fullName evidence="2">Uncharacterized protein</fullName>
    </submittedName>
</protein>
<proteinExistence type="predicted"/>
<sequence>MISLSPSPLTKWREREKKETLESDERVIECVSFNARTPTTIIMSPPPTTSPSPSPSSHHHHALFFFLHHHYHHHHRQQHTKETTKTKKKKKKKEKKKRKKKLSLSLLMNKLSQAATIRFSCMCMYMMISFS</sequence>
<name>A0AAE0B0E5_9ROSI</name>
<gene>
    <name evidence="2" type="ORF">Dsin_007383</name>
</gene>
<keyword evidence="3" id="KW-1185">Reference proteome</keyword>
<comment type="caution">
    <text evidence="2">The sequence shown here is derived from an EMBL/GenBank/DDBJ whole genome shotgun (WGS) entry which is preliminary data.</text>
</comment>
<feature type="compositionally biased region" description="Pro residues" evidence="1">
    <location>
        <begin position="44"/>
        <end position="54"/>
    </location>
</feature>
<feature type="region of interest" description="Disordered" evidence="1">
    <location>
        <begin position="38"/>
        <end position="59"/>
    </location>
</feature>
<dbReference type="Proteomes" id="UP001281410">
    <property type="component" value="Unassembled WGS sequence"/>
</dbReference>
<feature type="region of interest" description="Disordered" evidence="1">
    <location>
        <begin position="71"/>
        <end position="103"/>
    </location>
</feature>
<evidence type="ECO:0000313" key="2">
    <source>
        <dbReference type="EMBL" id="KAK3227521.1"/>
    </source>
</evidence>
<dbReference type="EMBL" id="JANJYJ010000002">
    <property type="protein sequence ID" value="KAK3227521.1"/>
    <property type="molecule type" value="Genomic_DNA"/>
</dbReference>
<evidence type="ECO:0000313" key="3">
    <source>
        <dbReference type="Proteomes" id="UP001281410"/>
    </source>
</evidence>
<organism evidence="2 3">
    <name type="scientific">Dipteronia sinensis</name>
    <dbReference type="NCBI Taxonomy" id="43782"/>
    <lineage>
        <taxon>Eukaryota</taxon>
        <taxon>Viridiplantae</taxon>
        <taxon>Streptophyta</taxon>
        <taxon>Embryophyta</taxon>
        <taxon>Tracheophyta</taxon>
        <taxon>Spermatophyta</taxon>
        <taxon>Magnoliopsida</taxon>
        <taxon>eudicotyledons</taxon>
        <taxon>Gunneridae</taxon>
        <taxon>Pentapetalae</taxon>
        <taxon>rosids</taxon>
        <taxon>malvids</taxon>
        <taxon>Sapindales</taxon>
        <taxon>Sapindaceae</taxon>
        <taxon>Hippocastanoideae</taxon>
        <taxon>Acereae</taxon>
        <taxon>Dipteronia</taxon>
    </lineage>
</organism>
<accession>A0AAE0B0E5</accession>
<dbReference type="AlphaFoldDB" id="A0AAE0B0E5"/>